<comment type="caution">
    <text evidence="2">The sequence shown here is derived from an EMBL/GenBank/DDBJ whole genome shotgun (WGS) entry which is preliminary data.</text>
</comment>
<accession>A0ABR2H257</accession>
<evidence type="ECO:0000313" key="3">
    <source>
        <dbReference type="Proteomes" id="UP001470230"/>
    </source>
</evidence>
<feature type="transmembrane region" description="Helical" evidence="1">
    <location>
        <begin position="46"/>
        <end position="66"/>
    </location>
</feature>
<gene>
    <name evidence="2" type="ORF">M9Y10_031574</name>
</gene>
<organism evidence="2 3">
    <name type="scientific">Tritrichomonas musculus</name>
    <dbReference type="NCBI Taxonomy" id="1915356"/>
    <lineage>
        <taxon>Eukaryota</taxon>
        <taxon>Metamonada</taxon>
        <taxon>Parabasalia</taxon>
        <taxon>Tritrichomonadida</taxon>
        <taxon>Tritrichomonadidae</taxon>
        <taxon>Tritrichomonas</taxon>
    </lineage>
</organism>
<sequence>MIDIDDLISFSNKWVYIALLTNAITGFIGINIYDNIRIMRLSEPKCIKYFILLGLLFFTDLLIYIISIRKCPHEFISYFFSIYLPLPAFFGIIVLLIRGAVSVLKTHKWKIETICEYLPYMFLAIGLKICFAFAYGSLCAVFWILLDFIMTLIKMFSLTESLELSYNSKKQD</sequence>
<dbReference type="Proteomes" id="UP001470230">
    <property type="component" value="Unassembled WGS sequence"/>
</dbReference>
<keyword evidence="3" id="KW-1185">Reference proteome</keyword>
<evidence type="ECO:0000313" key="2">
    <source>
        <dbReference type="EMBL" id="KAK8839862.1"/>
    </source>
</evidence>
<reference evidence="2 3" key="1">
    <citation type="submission" date="2024-04" db="EMBL/GenBank/DDBJ databases">
        <title>Tritrichomonas musculus Genome.</title>
        <authorList>
            <person name="Alves-Ferreira E."/>
            <person name="Grigg M."/>
            <person name="Lorenzi H."/>
            <person name="Galac M."/>
        </authorList>
    </citation>
    <scope>NUCLEOTIDE SEQUENCE [LARGE SCALE GENOMIC DNA]</scope>
    <source>
        <strain evidence="2 3">EAF2021</strain>
    </source>
</reference>
<keyword evidence="1" id="KW-0812">Transmembrane</keyword>
<proteinExistence type="predicted"/>
<protein>
    <submittedName>
        <fullName evidence="2">Uncharacterized protein</fullName>
    </submittedName>
</protein>
<name>A0ABR2H257_9EUKA</name>
<feature type="transmembrane region" description="Helical" evidence="1">
    <location>
        <begin position="78"/>
        <end position="97"/>
    </location>
</feature>
<feature type="transmembrane region" description="Helical" evidence="1">
    <location>
        <begin position="14"/>
        <end position="34"/>
    </location>
</feature>
<keyword evidence="1" id="KW-1133">Transmembrane helix</keyword>
<keyword evidence="1" id="KW-0472">Membrane</keyword>
<evidence type="ECO:0000256" key="1">
    <source>
        <dbReference type="SAM" id="Phobius"/>
    </source>
</evidence>
<feature type="transmembrane region" description="Helical" evidence="1">
    <location>
        <begin position="141"/>
        <end position="159"/>
    </location>
</feature>
<dbReference type="EMBL" id="JAPFFF010000050">
    <property type="protein sequence ID" value="KAK8839862.1"/>
    <property type="molecule type" value="Genomic_DNA"/>
</dbReference>